<comment type="caution">
    <text evidence="3">The sequence shown here is derived from an EMBL/GenBank/DDBJ whole genome shotgun (WGS) entry which is preliminary data.</text>
</comment>
<keyword evidence="2" id="KW-0732">Signal</keyword>
<gene>
    <name evidence="3" type="ORF">AYO21_06775</name>
</gene>
<accession>A0A177F421</accession>
<keyword evidence="4" id="KW-1185">Reference proteome</keyword>
<keyword evidence="1" id="KW-0472">Membrane</keyword>
<dbReference type="AlphaFoldDB" id="A0A177F421"/>
<evidence type="ECO:0000256" key="2">
    <source>
        <dbReference type="SAM" id="SignalP"/>
    </source>
</evidence>
<dbReference type="OrthoDB" id="4137577at2759"/>
<feature type="chain" id="PRO_5008060866" description="Transmembrane protein" evidence="2">
    <location>
        <begin position="21"/>
        <end position="436"/>
    </location>
</feature>
<evidence type="ECO:0000313" key="3">
    <source>
        <dbReference type="EMBL" id="OAG39055.1"/>
    </source>
</evidence>
<keyword evidence="1" id="KW-0812">Transmembrane</keyword>
<evidence type="ECO:0008006" key="5">
    <source>
        <dbReference type="Google" id="ProtNLM"/>
    </source>
</evidence>
<dbReference type="Proteomes" id="UP000077002">
    <property type="component" value="Unassembled WGS sequence"/>
</dbReference>
<dbReference type="RefSeq" id="XP_022511007.1">
    <property type="nucleotide sequence ID" value="XM_022656734.1"/>
</dbReference>
<protein>
    <recommendedName>
        <fullName evidence="5">Transmembrane protein</fullName>
    </recommendedName>
</protein>
<dbReference type="EMBL" id="LVKK01000048">
    <property type="protein sequence ID" value="OAG39055.1"/>
    <property type="molecule type" value="Genomic_DNA"/>
</dbReference>
<feature type="signal peptide" evidence="2">
    <location>
        <begin position="1"/>
        <end position="20"/>
    </location>
</feature>
<reference evidence="3 4" key="1">
    <citation type="submission" date="2016-03" db="EMBL/GenBank/DDBJ databases">
        <title>Draft genome sequence of the Fonsecaea monophora CBS 269.37.</title>
        <authorList>
            <person name="Bombassaro A."/>
            <person name="Vinicius W.A."/>
            <person name="De Hoog S."/>
            <person name="Sun J."/>
            <person name="Souza E.M."/>
            <person name="Raittz R.T."/>
            <person name="Costa F."/>
            <person name="Leao A.C."/>
            <person name="Tadra-Sfeir M.Z."/>
            <person name="Baura V."/>
            <person name="Balsanelli E."/>
            <person name="Pedrosa F.O."/>
            <person name="Moreno L.F."/>
            <person name="Steffens M.B."/>
            <person name="Xi L."/>
            <person name="Bocca A.L."/>
            <person name="Felipe M.S."/>
            <person name="Teixeira M."/>
            <person name="Telles Filho F.Q."/>
            <person name="Azevedo C.M."/>
            <person name="Gomes R."/>
            <person name="Vicente V.A."/>
        </authorList>
    </citation>
    <scope>NUCLEOTIDE SEQUENCE [LARGE SCALE GENOMIC DNA]</scope>
    <source>
        <strain evidence="3 4">CBS 269.37</strain>
    </source>
</reference>
<name>A0A177F421_9EURO</name>
<dbReference type="GeneID" id="34601933"/>
<keyword evidence="1" id="KW-1133">Transmembrane helix</keyword>
<evidence type="ECO:0000256" key="1">
    <source>
        <dbReference type="SAM" id="Phobius"/>
    </source>
</evidence>
<proteinExistence type="predicted"/>
<feature type="transmembrane region" description="Helical" evidence="1">
    <location>
        <begin position="411"/>
        <end position="428"/>
    </location>
</feature>
<evidence type="ECO:0000313" key="4">
    <source>
        <dbReference type="Proteomes" id="UP000077002"/>
    </source>
</evidence>
<organism evidence="3 4">
    <name type="scientific">Fonsecaea monophora</name>
    <dbReference type="NCBI Taxonomy" id="254056"/>
    <lineage>
        <taxon>Eukaryota</taxon>
        <taxon>Fungi</taxon>
        <taxon>Dikarya</taxon>
        <taxon>Ascomycota</taxon>
        <taxon>Pezizomycotina</taxon>
        <taxon>Eurotiomycetes</taxon>
        <taxon>Chaetothyriomycetidae</taxon>
        <taxon>Chaetothyriales</taxon>
        <taxon>Herpotrichiellaceae</taxon>
        <taxon>Fonsecaea</taxon>
    </lineage>
</organism>
<sequence>MLNPLILAAAIAATFPTRLARVVAGHYILPVDNLPAIKMSLSGYSVYSQTMRFSIPFPDSPWGANSSEYLQLELGVGTCETCFDVVFEGPRQNPEPRPKHLYHPYTQDSSGAIHIAEITISGEFPEDDNTTTSEAPTTGNLHLAIISVDSQPLDPPLAFSVIWNLDKPTQRLGGLVYKPARQVIEFAEHDEFPGDPRVPPLMPNGTCEPVRAVKLIEQDQKTQRANFAVTCEGCFAFTVNTPNSLIFSLQPQPQTQRDHFTFVINGKTQSLSDQGWGIVYEGGSRIQVQAPDEFDAMHTLDMLLRARHVVVEGEYSELGSIDAVETFRVDFSIILIDGHPPAEQISFAGEWDVLHRVDTRRIPRWESLVMGPMPIRFPRPKGPLIYVDADGPRRPLGSGPRVPSQYGPNSLTFDAFLMFVGFVAGIAIPRRPRRRG</sequence>